<sequence length="175" mass="18772">MTTILSTLVAAAPALADPAGAAMPDIAEDNPLIERAEGAVTIVTMSAPDGFKEAVMRADGANVIDRIFGMEEDGAAEAEVAVFFVANWEQGIALARAVESDELAERYDQNREKGYAVDSFDVQLKGGEFQVFTIASGLAPYEVPAECYARLVVRAIYQANEPGDFRLRACAESFE</sequence>
<feature type="signal peptide" evidence="1">
    <location>
        <begin position="1"/>
        <end position="21"/>
    </location>
</feature>
<dbReference type="AlphaFoldDB" id="A0AAE3NUT3"/>
<comment type="caution">
    <text evidence="2">The sequence shown here is derived from an EMBL/GenBank/DDBJ whole genome shotgun (WGS) entry which is preliminary data.</text>
</comment>
<dbReference type="EMBL" id="JARGYC010000051">
    <property type="protein sequence ID" value="MDF0602486.1"/>
    <property type="molecule type" value="Genomic_DNA"/>
</dbReference>
<dbReference type="RefSeq" id="WP_275568612.1">
    <property type="nucleotide sequence ID" value="NZ_JARGYC010000051.1"/>
</dbReference>
<name>A0AAE3NUT3_9RHOB</name>
<keyword evidence="1" id="KW-0732">Signal</keyword>
<reference evidence="2" key="1">
    <citation type="submission" date="2023-03" db="EMBL/GenBank/DDBJ databases">
        <title>Multiphase analysis and comparison of six strains from genera Psychromarinibacter, Lutimaribacter, and Maritimibacter, including a novel species: Psychromarinibacter sediminicola sp. nov.</title>
        <authorList>
            <person name="Wang Y.-H."/>
            <person name="Ye M.-Q."/>
            <person name="Du Z.-J."/>
        </authorList>
    </citation>
    <scope>NUCLEOTIDE SEQUENCE</scope>
    <source>
        <strain evidence="2">C21-152</strain>
    </source>
</reference>
<evidence type="ECO:0000313" key="3">
    <source>
        <dbReference type="Proteomes" id="UP001220964"/>
    </source>
</evidence>
<feature type="chain" id="PRO_5042084697" evidence="1">
    <location>
        <begin position="22"/>
        <end position="175"/>
    </location>
</feature>
<gene>
    <name evidence="2" type="ORF">P1J78_17245</name>
</gene>
<evidence type="ECO:0000313" key="2">
    <source>
        <dbReference type="EMBL" id="MDF0602486.1"/>
    </source>
</evidence>
<organism evidence="2 3">
    <name type="scientific">Psychromarinibacter sediminicola</name>
    <dbReference type="NCBI Taxonomy" id="3033385"/>
    <lineage>
        <taxon>Bacteria</taxon>
        <taxon>Pseudomonadati</taxon>
        <taxon>Pseudomonadota</taxon>
        <taxon>Alphaproteobacteria</taxon>
        <taxon>Rhodobacterales</taxon>
        <taxon>Paracoccaceae</taxon>
        <taxon>Psychromarinibacter</taxon>
    </lineage>
</organism>
<keyword evidence="3" id="KW-1185">Reference proteome</keyword>
<protein>
    <submittedName>
        <fullName evidence="2">Uncharacterized protein</fullName>
    </submittedName>
</protein>
<evidence type="ECO:0000256" key="1">
    <source>
        <dbReference type="SAM" id="SignalP"/>
    </source>
</evidence>
<proteinExistence type="predicted"/>
<accession>A0AAE3NUT3</accession>
<dbReference type="Proteomes" id="UP001220964">
    <property type="component" value="Unassembled WGS sequence"/>
</dbReference>